<dbReference type="InterPro" id="IPR042070">
    <property type="entry name" value="PucR_C-HTH_sf"/>
</dbReference>
<dbReference type="KEGG" id="stcm:SCMC78_31800"/>
<dbReference type="Pfam" id="PF13556">
    <property type="entry name" value="HTH_30"/>
    <property type="match status" value="1"/>
</dbReference>
<dbReference type="AlphaFoldDB" id="A0AB33KNF8"/>
<protein>
    <recommendedName>
        <fullName evidence="1">PucR C-terminal helix-turn-helix domain-containing protein</fullName>
    </recommendedName>
</protein>
<feature type="domain" description="PucR C-terminal helix-turn-helix" evidence="1">
    <location>
        <begin position="13"/>
        <end position="57"/>
    </location>
</feature>
<gene>
    <name evidence="2" type="ORF">SCMC78_31800</name>
</gene>
<sequence>MFRAGPPAWAAPSWARTAEALHLHVNTVHYRIQRVELLTGRDLARLDHELDLKAALLCR</sequence>
<dbReference type="InterPro" id="IPR051448">
    <property type="entry name" value="CdaR-like_regulators"/>
</dbReference>
<dbReference type="Gene3D" id="1.10.10.2840">
    <property type="entry name" value="PucR C-terminal helix-turn-helix domain"/>
    <property type="match status" value="1"/>
</dbReference>
<proteinExistence type="predicted"/>
<dbReference type="EMBL" id="AP035884">
    <property type="protein sequence ID" value="BFP53373.1"/>
    <property type="molecule type" value="Genomic_DNA"/>
</dbReference>
<organism evidence="2">
    <name type="scientific">Streptomyces sp. CMC78</name>
    <dbReference type="NCBI Taxonomy" id="3231512"/>
    <lineage>
        <taxon>Bacteria</taxon>
        <taxon>Bacillati</taxon>
        <taxon>Actinomycetota</taxon>
        <taxon>Actinomycetes</taxon>
        <taxon>Kitasatosporales</taxon>
        <taxon>Streptomycetaceae</taxon>
        <taxon>Streptomyces</taxon>
    </lineage>
</organism>
<dbReference type="PANTHER" id="PTHR33744">
    <property type="entry name" value="CARBOHYDRATE DIACID REGULATOR"/>
    <property type="match status" value="1"/>
</dbReference>
<evidence type="ECO:0000259" key="1">
    <source>
        <dbReference type="Pfam" id="PF13556"/>
    </source>
</evidence>
<evidence type="ECO:0000313" key="2">
    <source>
        <dbReference type="EMBL" id="BFP53373.1"/>
    </source>
</evidence>
<name>A0AB33KNF8_9ACTN</name>
<accession>A0AB33KNF8</accession>
<dbReference type="PANTHER" id="PTHR33744:SF17">
    <property type="entry name" value="CONSERVED PROTEIN"/>
    <property type="match status" value="1"/>
</dbReference>
<reference evidence="2" key="1">
    <citation type="submission" date="2024-07" db="EMBL/GenBank/DDBJ databases">
        <title>Complete genome sequences of cellulolytic bacteria, Kitasatospora sp. CMC57 and Streptomyces sp. CMC78, isolated from Japanese agricultural soil.</title>
        <authorList>
            <person name="Hashimoto T."/>
            <person name="Ito M."/>
            <person name="Iwamoto M."/>
            <person name="Fukahori D."/>
            <person name="Shoda T."/>
            <person name="Sakoda M."/>
            <person name="Morohoshi T."/>
            <person name="Mitsuboshi M."/>
            <person name="Nishizawa T."/>
        </authorList>
    </citation>
    <scope>NUCLEOTIDE SEQUENCE</scope>
    <source>
        <strain evidence="2">CMC78</strain>
    </source>
</reference>
<dbReference type="InterPro" id="IPR025736">
    <property type="entry name" value="PucR_C-HTH_dom"/>
</dbReference>